<comment type="caution">
    <text evidence="6">The sequence shown here is derived from an EMBL/GenBank/DDBJ whole genome shotgun (WGS) entry which is preliminary data.</text>
</comment>
<dbReference type="Gene3D" id="3.40.50.150">
    <property type="entry name" value="Vaccinia Virus protein VP39"/>
    <property type="match status" value="1"/>
</dbReference>
<keyword evidence="7" id="KW-1185">Reference proteome</keyword>
<dbReference type="PANTHER" id="PTHR43712">
    <property type="entry name" value="PUTATIVE (AFU_ORTHOLOGUE AFUA_4G14580)-RELATED"/>
    <property type="match status" value="1"/>
</dbReference>
<dbReference type="AlphaFoldDB" id="A0A8H4NRF9"/>
<name>A0A8H4NRF9_9HYPO</name>
<feature type="compositionally biased region" description="Polar residues" evidence="4">
    <location>
        <begin position="1118"/>
        <end position="1129"/>
    </location>
</feature>
<evidence type="ECO:0000256" key="3">
    <source>
        <dbReference type="ARBA" id="ARBA00022691"/>
    </source>
</evidence>
<evidence type="ECO:0000256" key="2">
    <source>
        <dbReference type="ARBA" id="ARBA00022679"/>
    </source>
</evidence>
<gene>
    <name evidence="6" type="ORF">F53441_8162</name>
</gene>
<dbReference type="InterPro" id="IPR036388">
    <property type="entry name" value="WH-like_DNA-bd_sf"/>
</dbReference>
<organism evidence="6 7">
    <name type="scientific">Fusarium austroafricanum</name>
    <dbReference type="NCBI Taxonomy" id="2364996"/>
    <lineage>
        <taxon>Eukaryota</taxon>
        <taxon>Fungi</taxon>
        <taxon>Dikarya</taxon>
        <taxon>Ascomycota</taxon>
        <taxon>Pezizomycotina</taxon>
        <taxon>Sordariomycetes</taxon>
        <taxon>Hypocreomycetidae</taxon>
        <taxon>Hypocreales</taxon>
        <taxon>Nectriaceae</taxon>
        <taxon>Fusarium</taxon>
        <taxon>Fusarium concolor species complex</taxon>
    </lineage>
</organism>
<dbReference type="Gene3D" id="1.10.10.10">
    <property type="entry name" value="Winged helix-like DNA-binding domain superfamily/Winged helix DNA-binding domain"/>
    <property type="match status" value="1"/>
</dbReference>
<keyword evidence="2" id="KW-0808">Transferase</keyword>
<dbReference type="CDD" id="cd02440">
    <property type="entry name" value="AdoMet_MTases"/>
    <property type="match status" value="1"/>
</dbReference>
<accession>A0A8H4NRF9</accession>
<dbReference type="SUPFAM" id="SSF53649">
    <property type="entry name" value="Alkaline phosphatase-like"/>
    <property type="match status" value="1"/>
</dbReference>
<dbReference type="SUPFAM" id="SSF46785">
    <property type="entry name" value="Winged helix' DNA-binding domain"/>
    <property type="match status" value="1"/>
</dbReference>
<dbReference type="Pfam" id="PF00891">
    <property type="entry name" value="Methyltransf_2"/>
    <property type="match status" value="1"/>
</dbReference>
<sequence>MTLDSDKVFKPEDVAVPPFLSDIPEGGGLILEALKHHFHGKAFATQPATEIQMNLRLDHANSMVTFVAHCKELYNLETDPSEVENLTGKPEHPVLLATMRDALEMWQKETCDRRLWRDGAPVVGYLPSNYAREGLRIPDRFDFDITRDSGLLQLSQSILAATGTIVRHLQDTNQEEPSFDQNSPVIQTNTEIDEIRILLNEAAHDLLRLVNGPVNEYRSFFMTPYTLAAYQVALHFGIFRHVPLGGKINVFELAPKVGIDQDLCGRVVKHLATQHVFAEVEPDVFSHTASSALVARNSDVEALLLMQFDEMFKAASEASTFVQNTAFKSSSDDSPFITRHGKPPYLFYAENPGKGVGFAKAMAALTKMDRSISTLRDGFPWGEIKAPGKVVDVGGASGHISIQLASHFQNLNFVVQDLSSEAIANGKARLTPDIAKRVTFMQYDFFNEQPITDANAFFLRQCLHNWRDEDCIKIIRALVPALEKCKRDTPLLINEEVLPELNEVPKYQEHLSRQCDMCMFVITGAKERSGAEFEKLLRAADPRFEVILNSLRKLQTMAEIIGLVASIGTIAAAGFKAATTISTIAHELGGATVEIMGIGTDMKAVALILRQLKKRLEGMQRVTREVRDVAHEIVALCQADVKDIEEFLKPLTYPSGKDLGLKQKIKWLFDKAKVSSRRASLDSLKLTLNLFLHILDFSEDGEVEEYIREEMSILVAETQHTKTTLLNAEWSEATRRPDEAYLPSPMLRIENVQPESASIGAGTVALFSPDVGYTSTEPEEEECQQMQLANTLPRHRSREFLESMSDDDFIQIAEHVRLQNMVRELAIRIISPQSSNGRDSNLSSDGYPQRSHKWQDGYGTRQSNQTLKPSSNSPFDIGLEAELENTKAKLTESQKQNEILSEQIAEYLAEEAIRAEAKKQEEREAEIRKEVEDRFNRKMEEIFQAQEEAKKQQGREIQIRKEAEKAFQRRMEDMRLAQEEAKEEIERAKVDAENSALERLRKKEEAEREQAREREELVREAQEHARLRFEAESKAAEDRRKAENEAKIAAEEEARKKFEAQSKAAEEQRKAENEARKQAEKEAREKIEAESRAAEEQIQTEKMAREAISKESEKKGITTHSIKTQNIPNRQKKERQEGLRSYFSRLRNKE</sequence>
<dbReference type="InterPro" id="IPR029063">
    <property type="entry name" value="SAM-dependent_MTases_sf"/>
</dbReference>
<dbReference type="OrthoDB" id="1394818at2759"/>
<dbReference type="Proteomes" id="UP000605986">
    <property type="component" value="Unassembled WGS sequence"/>
</dbReference>
<dbReference type="InterPro" id="IPR016461">
    <property type="entry name" value="COMT-like"/>
</dbReference>
<dbReference type="GO" id="GO:0008171">
    <property type="term" value="F:O-methyltransferase activity"/>
    <property type="evidence" value="ECO:0007669"/>
    <property type="project" value="InterPro"/>
</dbReference>
<feature type="compositionally biased region" description="Basic and acidic residues" evidence="4">
    <location>
        <begin position="983"/>
        <end position="1095"/>
    </location>
</feature>
<feature type="compositionally biased region" description="Basic and acidic residues" evidence="4">
    <location>
        <begin position="1102"/>
        <end position="1116"/>
    </location>
</feature>
<evidence type="ECO:0000256" key="4">
    <source>
        <dbReference type="SAM" id="MobiDB-lite"/>
    </source>
</evidence>
<evidence type="ECO:0000259" key="5">
    <source>
        <dbReference type="Pfam" id="PF00891"/>
    </source>
</evidence>
<evidence type="ECO:0000256" key="1">
    <source>
        <dbReference type="ARBA" id="ARBA00022603"/>
    </source>
</evidence>
<dbReference type="SUPFAM" id="SSF53335">
    <property type="entry name" value="S-adenosyl-L-methionine-dependent methyltransferases"/>
    <property type="match status" value="1"/>
</dbReference>
<feature type="domain" description="O-methyltransferase C-terminal" evidence="5">
    <location>
        <begin position="332"/>
        <end position="540"/>
    </location>
</feature>
<feature type="compositionally biased region" description="Polar residues" evidence="4">
    <location>
        <begin position="860"/>
        <end position="874"/>
    </location>
</feature>
<dbReference type="InterPro" id="IPR036390">
    <property type="entry name" value="WH_DNA-bd_sf"/>
</dbReference>
<protein>
    <recommendedName>
        <fullName evidence="5">O-methyltransferase C-terminal domain-containing protein</fullName>
    </recommendedName>
</protein>
<feature type="region of interest" description="Disordered" evidence="4">
    <location>
        <begin position="833"/>
        <end position="876"/>
    </location>
</feature>
<reference evidence="6" key="1">
    <citation type="submission" date="2020-01" db="EMBL/GenBank/DDBJ databases">
        <title>Identification and distribution of gene clusters putatively required for synthesis of sphingolipid metabolism inhibitors in phylogenetically diverse species of the filamentous fungus Fusarium.</title>
        <authorList>
            <person name="Kim H.-S."/>
            <person name="Busman M."/>
            <person name="Brown D.W."/>
            <person name="Divon H."/>
            <person name="Uhlig S."/>
            <person name="Proctor R.H."/>
        </authorList>
    </citation>
    <scope>NUCLEOTIDE SEQUENCE</scope>
    <source>
        <strain evidence="6">NRRL 53441</strain>
    </source>
</reference>
<feature type="region of interest" description="Disordered" evidence="4">
    <location>
        <begin position="983"/>
        <end position="1150"/>
    </location>
</feature>
<dbReference type="EMBL" id="JAADJG010000340">
    <property type="protein sequence ID" value="KAF4448439.1"/>
    <property type="molecule type" value="Genomic_DNA"/>
</dbReference>
<evidence type="ECO:0000313" key="7">
    <source>
        <dbReference type="Proteomes" id="UP000605986"/>
    </source>
</evidence>
<keyword evidence="3" id="KW-0949">S-adenosyl-L-methionine</keyword>
<dbReference type="InterPro" id="IPR001077">
    <property type="entry name" value="COMT_C"/>
</dbReference>
<keyword evidence="1" id="KW-0489">Methyltransferase</keyword>
<evidence type="ECO:0000313" key="6">
    <source>
        <dbReference type="EMBL" id="KAF4448439.1"/>
    </source>
</evidence>
<proteinExistence type="predicted"/>
<dbReference type="GO" id="GO:0032259">
    <property type="term" value="P:methylation"/>
    <property type="evidence" value="ECO:0007669"/>
    <property type="project" value="UniProtKB-KW"/>
</dbReference>
<dbReference type="InterPro" id="IPR017850">
    <property type="entry name" value="Alkaline_phosphatase_core_sf"/>
</dbReference>
<dbReference type="Gene3D" id="3.40.720.10">
    <property type="entry name" value="Alkaline Phosphatase, subunit A"/>
    <property type="match status" value="1"/>
</dbReference>
<feature type="compositionally biased region" description="Polar residues" evidence="4">
    <location>
        <begin position="833"/>
        <end position="846"/>
    </location>
</feature>
<dbReference type="PANTHER" id="PTHR43712:SF12">
    <property type="entry name" value="STERIGMATOCYSTIN 8-O-METHYLTRANSFERASE"/>
    <property type="match status" value="1"/>
</dbReference>
<dbReference type="PROSITE" id="PS51683">
    <property type="entry name" value="SAM_OMT_II"/>
    <property type="match status" value="1"/>
</dbReference>